<dbReference type="Proteomes" id="UP000029554">
    <property type="component" value="Unassembled WGS sequence"/>
</dbReference>
<dbReference type="Gene3D" id="6.10.280.50">
    <property type="match status" value="1"/>
</dbReference>
<keyword evidence="2" id="KW-1185">Reference proteome</keyword>
<sequence>MIMEKHDLLHEFPEFKDKIHLLKVEDKHFRKLFDEYHELQNRIYNINSGIEVVIEEYGHELKAKLLHVKDTIYTYLIK</sequence>
<dbReference type="eggNOG" id="COG2841">
    <property type="taxonomic scope" value="Bacteria"/>
</dbReference>
<reference evidence="1 2" key="1">
    <citation type="submission" date="2014-09" db="EMBL/GenBank/DDBJ databases">
        <title>Whole Genome Shotgun of Flavobacterium aquatile LMG 4008.</title>
        <authorList>
            <person name="Gale A.N."/>
            <person name="Pipes S.E."/>
            <person name="Newman J.D."/>
        </authorList>
    </citation>
    <scope>NUCLEOTIDE SEQUENCE [LARGE SCALE GENOMIC DNA]</scope>
    <source>
        <strain evidence="1 2">LMG 4008</strain>
    </source>
</reference>
<gene>
    <name evidence="1" type="ORF">LG45_09675</name>
</gene>
<accession>A0A095U1S7</accession>
<dbReference type="AlphaFoldDB" id="A0A095U1S7"/>
<evidence type="ECO:0000313" key="2">
    <source>
        <dbReference type="Proteomes" id="UP000029554"/>
    </source>
</evidence>
<comment type="caution">
    <text evidence="1">The sequence shown here is derived from an EMBL/GenBank/DDBJ whole genome shotgun (WGS) entry which is preliminary data.</text>
</comment>
<dbReference type="Pfam" id="PF04325">
    <property type="entry name" value="DUF465"/>
    <property type="match status" value="1"/>
</dbReference>
<dbReference type="InterPro" id="IPR007420">
    <property type="entry name" value="DUF465"/>
</dbReference>
<organism evidence="1 2">
    <name type="scientific">Flavobacterium aquatile LMG 4008 = ATCC 11947</name>
    <dbReference type="NCBI Taxonomy" id="1453498"/>
    <lineage>
        <taxon>Bacteria</taxon>
        <taxon>Pseudomonadati</taxon>
        <taxon>Bacteroidota</taxon>
        <taxon>Flavobacteriia</taxon>
        <taxon>Flavobacteriales</taxon>
        <taxon>Flavobacteriaceae</taxon>
        <taxon>Flavobacterium</taxon>
    </lineage>
</organism>
<dbReference type="InterPro" id="IPR038444">
    <property type="entry name" value="DUF465_sf"/>
</dbReference>
<dbReference type="STRING" id="1453498.LG45_09675"/>
<protein>
    <submittedName>
        <fullName evidence="1">GTP-binding protein</fullName>
    </submittedName>
</protein>
<proteinExistence type="predicted"/>
<dbReference type="EMBL" id="JRHH01000003">
    <property type="protein sequence ID" value="KGD68533.1"/>
    <property type="molecule type" value="Genomic_DNA"/>
</dbReference>
<evidence type="ECO:0000313" key="1">
    <source>
        <dbReference type="EMBL" id="KGD68533.1"/>
    </source>
</evidence>
<name>A0A095U1S7_9FLAO</name>